<dbReference type="Proteomes" id="UP000324748">
    <property type="component" value="Unassembled WGS sequence"/>
</dbReference>
<evidence type="ECO:0000313" key="2">
    <source>
        <dbReference type="Proteomes" id="UP000324748"/>
    </source>
</evidence>
<proteinExistence type="predicted"/>
<reference evidence="1 2" key="1">
    <citation type="submission" date="2019-05" db="EMBL/GenBank/DDBJ databases">
        <title>Emergence of the Ug99 lineage of the wheat stem rust pathogen through somatic hybridization.</title>
        <authorList>
            <person name="Li F."/>
            <person name="Upadhyaya N.M."/>
            <person name="Sperschneider J."/>
            <person name="Matny O."/>
            <person name="Nguyen-Phuc H."/>
            <person name="Mago R."/>
            <person name="Raley C."/>
            <person name="Miller M.E."/>
            <person name="Silverstein K.A.T."/>
            <person name="Henningsen E."/>
            <person name="Hirsch C.D."/>
            <person name="Visser B."/>
            <person name="Pretorius Z.A."/>
            <person name="Steffenson B.J."/>
            <person name="Schwessinger B."/>
            <person name="Dodds P.N."/>
            <person name="Figueroa M."/>
        </authorList>
    </citation>
    <scope>NUCLEOTIDE SEQUENCE [LARGE SCALE GENOMIC DNA]</scope>
    <source>
        <strain evidence="1">21-0</strain>
    </source>
</reference>
<dbReference type="PANTHER" id="PTHR48471">
    <property type="entry name" value="DDE TNP4 DOMAIN-CONTAINING PROTEIN"/>
    <property type="match status" value="1"/>
</dbReference>
<dbReference type="PANTHER" id="PTHR48471:SF1">
    <property type="entry name" value="DDE TNP4 DOMAIN-CONTAINING PROTEIN"/>
    <property type="match status" value="1"/>
</dbReference>
<dbReference type="EMBL" id="VSWC01000003">
    <property type="protein sequence ID" value="KAA1116443.1"/>
    <property type="molecule type" value="Genomic_DNA"/>
</dbReference>
<organism evidence="1 2">
    <name type="scientific">Puccinia graminis f. sp. tritici</name>
    <dbReference type="NCBI Taxonomy" id="56615"/>
    <lineage>
        <taxon>Eukaryota</taxon>
        <taxon>Fungi</taxon>
        <taxon>Dikarya</taxon>
        <taxon>Basidiomycota</taxon>
        <taxon>Pucciniomycotina</taxon>
        <taxon>Pucciniomycetes</taxon>
        <taxon>Pucciniales</taxon>
        <taxon>Pucciniaceae</taxon>
        <taxon>Puccinia</taxon>
    </lineage>
</organism>
<keyword evidence="2" id="KW-1185">Reference proteome</keyword>
<dbReference type="AlphaFoldDB" id="A0A5B0QU49"/>
<evidence type="ECO:0000313" key="1">
    <source>
        <dbReference type="EMBL" id="KAA1116443.1"/>
    </source>
</evidence>
<accession>A0A5B0QU49</accession>
<gene>
    <name evidence="1" type="ORF">PGT21_013981</name>
</gene>
<evidence type="ECO:0008006" key="3">
    <source>
        <dbReference type="Google" id="ProtNLM"/>
    </source>
</evidence>
<comment type="caution">
    <text evidence="1">The sequence shown here is derived from an EMBL/GenBank/DDBJ whole genome shotgun (WGS) entry which is preliminary data.</text>
</comment>
<name>A0A5B0QU49_PUCGR</name>
<protein>
    <recommendedName>
        <fullName evidence="3">DDE Tnp4 domain-containing protein</fullName>
    </recommendedName>
</protein>
<sequence>MRNLVRHVLEQQQQLQITHRYRQSEDEGMRHTIESSFDDAHQGQEDEEALLLFWVLAYIGTPGQFRQMRTYLTRADLPCVPMAHSAWSFLWKSRSDRAFITTMGLDVQTFDDLLDRFAARWNYTNIDRADVNPTGEPQRGRQSLDAAGALGLVLHWLCSTMSSYTLQQLFGVTPAVCSWYLASGMQHLLAVLKEHPQARFLWPTTDRRAQQYSAPIEKKYPLLTRCFGFLDGLNLPVLVSDNEDCILAFAPDGTIMYAILNAPGSWHDATIAEPLYEQLLKWTPPGYCIISDMAFPRKSERIQARILALAKRGH</sequence>
<dbReference type="OrthoDB" id="78198at2759"/>